<comment type="caution">
    <text evidence="1">The sequence shown here is derived from an EMBL/GenBank/DDBJ whole genome shotgun (WGS) entry which is preliminary data.</text>
</comment>
<reference evidence="1" key="1">
    <citation type="submission" date="2013-08" db="EMBL/GenBank/DDBJ databases">
        <authorList>
            <person name="Mendez C."/>
            <person name="Richter M."/>
            <person name="Ferrer M."/>
            <person name="Sanchez J."/>
        </authorList>
    </citation>
    <scope>NUCLEOTIDE SEQUENCE</scope>
</reference>
<protein>
    <submittedName>
        <fullName evidence="1">MarR family transcriptional regulator</fullName>
    </submittedName>
</protein>
<dbReference type="EMBL" id="AUZZ01005622">
    <property type="protein sequence ID" value="EQD48905.1"/>
    <property type="molecule type" value="Genomic_DNA"/>
</dbReference>
<sequence length="65" mass="7311">MSTVAKNRRPRAAPNSLLRPHDYEVLAEFRYVLTKFLAFSEHAAHRAGLAPRQHQALLAIKGYPG</sequence>
<evidence type="ECO:0000313" key="1">
    <source>
        <dbReference type="EMBL" id="EQD48905.1"/>
    </source>
</evidence>
<proteinExistence type="predicted"/>
<accession>T1B3H4</accession>
<feature type="non-terminal residue" evidence="1">
    <location>
        <position position="65"/>
    </location>
</feature>
<gene>
    <name evidence="1" type="ORF">B2A_07819</name>
</gene>
<dbReference type="AlphaFoldDB" id="T1B3H4"/>
<name>T1B3H4_9ZZZZ</name>
<organism evidence="1">
    <name type="scientific">mine drainage metagenome</name>
    <dbReference type="NCBI Taxonomy" id="410659"/>
    <lineage>
        <taxon>unclassified sequences</taxon>
        <taxon>metagenomes</taxon>
        <taxon>ecological metagenomes</taxon>
    </lineage>
</organism>
<reference evidence="1" key="2">
    <citation type="journal article" date="2014" name="ISME J.">
        <title>Microbial stratification in low pH oxic and suboxic macroscopic growths along an acid mine drainage.</title>
        <authorList>
            <person name="Mendez-Garcia C."/>
            <person name="Mesa V."/>
            <person name="Sprenger R.R."/>
            <person name="Richter M."/>
            <person name="Diez M.S."/>
            <person name="Solano J."/>
            <person name="Bargiela R."/>
            <person name="Golyshina O.V."/>
            <person name="Manteca A."/>
            <person name="Ramos J.L."/>
            <person name="Gallego J.R."/>
            <person name="Llorente I."/>
            <person name="Martins Dos Santos V.A."/>
            <person name="Jensen O.N."/>
            <person name="Pelaez A.I."/>
            <person name="Sanchez J."/>
            <person name="Ferrer M."/>
        </authorList>
    </citation>
    <scope>NUCLEOTIDE SEQUENCE</scope>
</reference>